<gene>
    <name evidence="2" type="ORF">SAMN04487977_10762</name>
</gene>
<reference evidence="2 3" key="1">
    <citation type="submission" date="2016-10" db="EMBL/GenBank/DDBJ databases">
        <authorList>
            <person name="de Groot N.N."/>
        </authorList>
    </citation>
    <scope>NUCLEOTIDE SEQUENCE [LARGE SCALE GENOMIC DNA]</scope>
    <source>
        <strain evidence="2 3">B25</strain>
    </source>
</reference>
<feature type="transmembrane region" description="Helical" evidence="1">
    <location>
        <begin position="58"/>
        <end position="78"/>
    </location>
</feature>
<keyword evidence="1" id="KW-0812">Transmembrane</keyword>
<evidence type="ECO:0000313" key="2">
    <source>
        <dbReference type="EMBL" id="SEQ63258.1"/>
    </source>
</evidence>
<evidence type="ECO:0000256" key="1">
    <source>
        <dbReference type="SAM" id="Phobius"/>
    </source>
</evidence>
<feature type="transmembrane region" description="Helical" evidence="1">
    <location>
        <begin position="163"/>
        <end position="184"/>
    </location>
</feature>
<feature type="transmembrane region" description="Helical" evidence="1">
    <location>
        <begin position="32"/>
        <end position="52"/>
    </location>
</feature>
<evidence type="ECO:0000313" key="3">
    <source>
        <dbReference type="Proteomes" id="UP000182360"/>
    </source>
</evidence>
<proteinExistence type="predicted"/>
<sequence>MFTEDFYSIIEKVEESYKGFNIFKNGSILDKAIYIVFWGGYFLISFVLFYFNVHNESIIGKICSLVIFLLYFLFFYNYRLKIQRRENFFYKKGQKYEEEFLNQFIQNLARNKIKVESFPQIITYFKNKKEKESNKQENNIEKYLSIVLLPVIISIFSKNELLSNYLIIFSFIGIFLFPLCVQFFSMKINRKINMYESIAYYLNLYLLISEKQ</sequence>
<feature type="transmembrane region" description="Helical" evidence="1">
    <location>
        <begin position="140"/>
        <end position="157"/>
    </location>
</feature>
<protein>
    <submittedName>
        <fullName evidence="2">Uncharacterized protein</fullName>
    </submittedName>
</protein>
<keyword evidence="3" id="KW-1185">Reference proteome</keyword>
<organism evidence="2 3">
    <name type="scientific">Treponema bryantii</name>
    <dbReference type="NCBI Taxonomy" id="163"/>
    <lineage>
        <taxon>Bacteria</taxon>
        <taxon>Pseudomonadati</taxon>
        <taxon>Spirochaetota</taxon>
        <taxon>Spirochaetia</taxon>
        <taxon>Spirochaetales</taxon>
        <taxon>Treponemataceae</taxon>
        <taxon>Treponema</taxon>
    </lineage>
</organism>
<dbReference type="AlphaFoldDB" id="A0A1H9HLT0"/>
<dbReference type="Proteomes" id="UP000182360">
    <property type="component" value="Unassembled WGS sequence"/>
</dbReference>
<accession>A0A1H9HLT0</accession>
<dbReference type="RefSeq" id="WP_074644406.1">
    <property type="nucleotide sequence ID" value="NZ_AP025286.1"/>
</dbReference>
<name>A0A1H9HLT0_9SPIR</name>
<keyword evidence="1" id="KW-0472">Membrane</keyword>
<keyword evidence="1" id="KW-1133">Transmembrane helix</keyword>
<dbReference type="EMBL" id="FOFU01000007">
    <property type="protein sequence ID" value="SEQ63258.1"/>
    <property type="molecule type" value="Genomic_DNA"/>
</dbReference>